<dbReference type="Pfam" id="PF21597">
    <property type="entry name" value="TetR_C_43"/>
    <property type="match status" value="1"/>
</dbReference>
<dbReference type="PROSITE" id="PS50977">
    <property type="entry name" value="HTH_TETR_2"/>
    <property type="match status" value="1"/>
</dbReference>
<sequence>MAVEKGLRADARRNRDLIVAAAQELFLEQGVDVPLEEVARRAGVGVGTLYRRFPDRDALLRAVGVESLRRLADLAETAWREEPDAWHALCRFLRGSVALRLGVLPAKLEPHLHQRLRAGPDLHEIRQQVIAGVLRMIERARADGALRADVGPGDIALLMTLNVYTPPGLHDEQAMERVVELVLDGLRADRASPLPGAPLNEDDLRRYTAVRLPPADGTRHEGAGTAASVPEWQGETECS</sequence>
<reference evidence="7 8" key="1">
    <citation type="submission" date="2020-09" db="EMBL/GenBank/DDBJ databases">
        <title>Actinomycete isolated from the Camponotus japonicus Mayr.</title>
        <authorList>
            <person name="Gong X."/>
        </authorList>
    </citation>
    <scope>NUCLEOTIDE SEQUENCE [LARGE SCALE GENOMIC DNA]</scope>
    <source>
        <strain evidence="7 8">2C-HV3</strain>
    </source>
</reference>
<dbReference type="InterPro" id="IPR009057">
    <property type="entry name" value="Homeodomain-like_sf"/>
</dbReference>
<evidence type="ECO:0000256" key="2">
    <source>
        <dbReference type="ARBA" id="ARBA00023125"/>
    </source>
</evidence>
<evidence type="ECO:0000313" key="8">
    <source>
        <dbReference type="Proteomes" id="UP000653231"/>
    </source>
</evidence>
<accession>A0ABR8L564</accession>
<keyword evidence="3" id="KW-0804">Transcription</keyword>
<evidence type="ECO:0000256" key="5">
    <source>
        <dbReference type="SAM" id="MobiDB-lite"/>
    </source>
</evidence>
<evidence type="ECO:0000313" key="7">
    <source>
        <dbReference type="EMBL" id="MBD3144670.1"/>
    </source>
</evidence>
<evidence type="ECO:0000256" key="4">
    <source>
        <dbReference type="PROSITE-ProRule" id="PRU00335"/>
    </source>
</evidence>
<keyword evidence="2 4" id="KW-0238">DNA-binding</keyword>
<dbReference type="PANTHER" id="PTHR30055:SF234">
    <property type="entry name" value="HTH-TYPE TRANSCRIPTIONAL REGULATOR BETI"/>
    <property type="match status" value="1"/>
</dbReference>
<dbReference type="InterPro" id="IPR049445">
    <property type="entry name" value="TetR_SbtR-like_C"/>
</dbReference>
<feature type="domain" description="HTH tetR-type" evidence="6">
    <location>
        <begin position="12"/>
        <end position="71"/>
    </location>
</feature>
<keyword evidence="8" id="KW-1185">Reference proteome</keyword>
<name>A0ABR8L564_9ACTN</name>
<dbReference type="EMBL" id="JACXRZ010000010">
    <property type="protein sequence ID" value="MBD3144670.1"/>
    <property type="molecule type" value="Genomic_DNA"/>
</dbReference>
<protein>
    <submittedName>
        <fullName evidence="7">TetR/AcrR family transcriptional regulator</fullName>
    </submittedName>
</protein>
<feature type="DNA-binding region" description="H-T-H motif" evidence="4">
    <location>
        <begin position="34"/>
        <end position="53"/>
    </location>
</feature>
<gene>
    <name evidence="7" type="ORF">IEQ31_15935</name>
</gene>
<dbReference type="PRINTS" id="PR00455">
    <property type="entry name" value="HTHTETR"/>
</dbReference>
<dbReference type="SUPFAM" id="SSF48498">
    <property type="entry name" value="Tetracyclin repressor-like, C-terminal domain"/>
    <property type="match status" value="1"/>
</dbReference>
<dbReference type="Proteomes" id="UP000653231">
    <property type="component" value="Unassembled WGS sequence"/>
</dbReference>
<feature type="region of interest" description="Disordered" evidence="5">
    <location>
        <begin position="213"/>
        <end position="239"/>
    </location>
</feature>
<dbReference type="InterPro" id="IPR001647">
    <property type="entry name" value="HTH_TetR"/>
</dbReference>
<dbReference type="Gene3D" id="1.10.357.10">
    <property type="entry name" value="Tetracycline Repressor, domain 2"/>
    <property type="match status" value="1"/>
</dbReference>
<dbReference type="RefSeq" id="WP_191052210.1">
    <property type="nucleotide sequence ID" value="NZ_JACXRZ010000010.1"/>
</dbReference>
<dbReference type="Pfam" id="PF00440">
    <property type="entry name" value="TetR_N"/>
    <property type="match status" value="1"/>
</dbReference>
<evidence type="ECO:0000256" key="1">
    <source>
        <dbReference type="ARBA" id="ARBA00023015"/>
    </source>
</evidence>
<evidence type="ECO:0000256" key="3">
    <source>
        <dbReference type="ARBA" id="ARBA00023163"/>
    </source>
</evidence>
<dbReference type="SUPFAM" id="SSF46689">
    <property type="entry name" value="Homeodomain-like"/>
    <property type="match status" value="1"/>
</dbReference>
<dbReference type="InterPro" id="IPR050109">
    <property type="entry name" value="HTH-type_TetR-like_transc_reg"/>
</dbReference>
<comment type="caution">
    <text evidence="7">The sequence shown here is derived from an EMBL/GenBank/DDBJ whole genome shotgun (WGS) entry which is preliminary data.</text>
</comment>
<dbReference type="PANTHER" id="PTHR30055">
    <property type="entry name" value="HTH-TYPE TRANSCRIPTIONAL REGULATOR RUTR"/>
    <property type="match status" value="1"/>
</dbReference>
<organism evidence="7 8">
    <name type="scientific">Microbispora bryophytorum subsp. camponoti</name>
    <dbReference type="NCBI Taxonomy" id="1677852"/>
    <lineage>
        <taxon>Bacteria</taxon>
        <taxon>Bacillati</taxon>
        <taxon>Actinomycetota</taxon>
        <taxon>Actinomycetes</taxon>
        <taxon>Streptosporangiales</taxon>
        <taxon>Streptosporangiaceae</taxon>
        <taxon>Microbispora</taxon>
    </lineage>
</organism>
<keyword evidence="1" id="KW-0805">Transcription regulation</keyword>
<evidence type="ECO:0000259" key="6">
    <source>
        <dbReference type="PROSITE" id="PS50977"/>
    </source>
</evidence>
<proteinExistence type="predicted"/>
<dbReference type="InterPro" id="IPR036271">
    <property type="entry name" value="Tet_transcr_reg_TetR-rel_C_sf"/>
</dbReference>